<evidence type="ECO:0000313" key="2">
    <source>
        <dbReference type="EMBL" id="KAK6952860.1"/>
    </source>
</evidence>
<name>A0AAX6MJM5_9PEZI</name>
<evidence type="ECO:0000259" key="1">
    <source>
        <dbReference type="Pfam" id="PF14737"/>
    </source>
</evidence>
<feature type="domain" description="DUF4470" evidence="1">
    <location>
        <begin position="27"/>
        <end position="92"/>
    </location>
</feature>
<dbReference type="AlphaFoldDB" id="A0AAX6MJM5"/>
<keyword evidence="3" id="KW-1185">Reference proteome</keyword>
<dbReference type="Proteomes" id="UP001369815">
    <property type="component" value="Unassembled WGS sequence"/>
</dbReference>
<protein>
    <recommendedName>
        <fullName evidence="1">DUF4470 domain-containing protein</fullName>
    </recommendedName>
</protein>
<evidence type="ECO:0000313" key="3">
    <source>
        <dbReference type="Proteomes" id="UP001369815"/>
    </source>
</evidence>
<sequence length="209" mass="23976">MVMSAEPNTEALTGVLNGSKKENSQRCGDLRNVIKTVTCIPQCYKGKVRIVINDKDFDAIARAFIILTYILCHDSTDQIAENTIHLWYSAFIPDSLDAWIRGTLYPHVLHEARVFQARHGVKPNVIERLFVNKRVDWPNLASYLQRELPLDEAISARNAVVACESRRDSRERYLFRQPPAERQVHVNFMESGILAPFSRPLYCYTKPNV</sequence>
<dbReference type="Pfam" id="PF14737">
    <property type="entry name" value="DUF4470"/>
    <property type="match status" value="1"/>
</dbReference>
<organism evidence="2 3">
    <name type="scientific">Daldinia eschscholtzii</name>
    <dbReference type="NCBI Taxonomy" id="292717"/>
    <lineage>
        <taxon>Eukaryota</taxon>
        <taxon>Fungi</taxon>
        <taxon>Dikarya</taxon>
        <taxon>Ascomycota</taxon>
        <taxon>Pezizomycotina</taxon>
        <taxon>Sordariomycetes</taxon>
        <taxon>Xylariomycetidae</taxon>
        <taxon>Xylariales</taxon>
        <taxon>Hypoxylaceae</taxon>
        <taxon>Daldinia</taxon>
    </lineage>
</organism>
<comment type="caution">
    <text evidence="2">The sequence shown here is derived from an EMBL/GenBank/DDBJ whole genome shotgun (WGS) entry which is preliminary data.</text>
</comment>
<reference evidence="2 3" key="1">
    <citation type="journal article" date="2024" name="Front Chem Biol">
        <title>Unveiling the potential of Daldinia eschscholtzii MFLUCC 19-0629 through bioactivity and bioinformatics studies for enhanced sustainable agriculture production.</title>
        <authorList>
            <person name="Brooks S."/>
            <person name="Weaver J.A."/>
            <person name="Klomchit A."/>
            <person name="Alharthi S.A."/>
            <person name="Onlamun T."/>
            <person name="Nurani R."/>
            <person name="Vong T.K."/>
            <person name="Alberti F."/>
            <person name="Greco C."/>
        </authorList>
    </citation>
    <scope>NUCLEOTIDE SEQUENCE [LARGE SCALE GENOMIC DNA]</scope>
    <source>
        <strain evidence="2">MFLUCC 19-0629</strain>
    </source>
</reference>
<dbReference type="InterPro" id="IPR027974">
    <property type="entry name" value="DUF4470"/>
</dbReference>
<dbReference type="EMBL" id="JBANMG010000005">
    <property type="protein sequence ID" value="KAK6952860.1"/>
    <property type="molecule type" value="Genomic_DNA"/>
</dbReference>
<accession>A0AAX6MJM5</accession>
<proteinExistence type="predicted"/>
<gene>
    <name evidence="2" type="ORF">Daesc_005155</name>
</gene>